<feature type="non-terminal residue" evidence="2">
    <location>
        <position position="170"/>
    </location>
</feature>
<gene>
    <name evidence="2" type="ORF">THAOC_25666</name>
</gene>
<evidence type="ECO:0000256" key="1">
    <source>
        <dbReference type="SAM" id="MobiDB-lite"/>
    </source>
</evidence>
<feature type="compositionally biased region" description="Pro residues" evidence="1">
    <location>
        <begin position="155"/>
        <end position="170"/>
    </location>
</feature>
<keyword evidence="3" id="KW-1185">Reference proteome</keyword>
<reference evidence="2 3" key="1">
    <citation type="journal article" date="2012" name="Genome Biol.">
        <title>Genome and low-iron response of an oceanic diatom adapted to chronic iron limitation.</title>
        <authorList>
            <person name="Lommer M."/>
            <person name="Specht M."/>
            <person name="Roy A.S."/>
            <person name="Kraemer L."/>
            <person name="Andreson R."/>
            <person name="Gutowska M.A."/>
            <person name="Wolf J."/>
            <person name="Bergner S.V."/>
            <person name="Schilhabel M.B."/>
            <person name="Klostermeier U.C."/>
            <person name="Beiko R.G."/>
            <person name="Rosenstiel P."/>
            <person name="Hippler M."/>
            <person name="Laroche J."/>
        </authorList>
    </citation>
    <scope>NUCLEOTIDE SEQUENCE [LARGE SCALE GENOMIC DNA]</scope>
    <source>
        <strain evidence="2 3">CCMP1005</strain>
    </source>
</reference>
<proteinExistence type="predicted"/>
<protein>
    <submittedName>
        <fullName evidence="2">Uncharacterized protein</fullName>
    </submittedName>
</protein>
<evidence type="ECO:0000313" key="2">
    <source>
        <dbReference type="EMBL" id="EJK54684.1"/>
    </source>
</evidence>
<feature type="compositionally biased region" description="Basic and acidic residues" evidence="1">
    <location>
        <begin position="71"/>
        <end position="81"/>
    </location>
</feature>
<feature type="compositionally biased region" description="Basic and acidic residues" evidence="1">
    <location>
        <begin position="95"/>
        <end position="111"/>
    </location>
</feature>
<dbReference type="EMBL" id="AGNL01035449">
    <property type="protein sequence ID" value="EJK54684.1"/>
    <property type="molecule type" value="Genomic_DNA"/>
</dbReference>
<feature type="region of interest" description="Disordered" evidence="1">
    <location>
        <begin position="135"/>
        <end position="170"/>
    </location>
</feature>
<name>K0RQS4_THAOC</name>
<organism evidence="2 3">
    <name type="scientific">Thalassiosira oceanica</name>
    <name type="common">Marine diatom</name>
    <dbReference type="NCBI Taxonomy" id="159749"/>
    <lineage>
        <taxon>Eukaryota</taxon>
        <taxon>Sar</taxon>
        <taxon>Stramenopiles</taxon>
        <taxon>Ochrophyta</taxon>
        <taxon>Bacillariophyta</taxon>
        <taxon>Coscinodiscophyceae</taxon>
        <taxon>Thalassiosirophycidae</taxon>
        <taxon>Thalassiosirales</taxon>
        <taxon>Thalassiosiraceae</taxon>
        <taxon>Thalassiosira</taxon>
    </lineage>
</organism>
<dbReference type="Proteomes" id="UP000266841">
    <property type="component" value="Unassembled WGS sequence"/>
</dbReference>
<comment type="caution">
    <text evidence="2">The sequence shown here is derived from an EMBL/GenBank/DDBJ whole genome shotgun (WGS) entry which is preliminary data.</text>
</comment>
<feature type="compositionally biased region" description="Low complexity" evidence="1">
    <location>
        <begin position="145"/>
        <end position="154"/>
    </location>
</feature>
<sequence length="170" mass="18768">MNAVDAAGSARLSAAVGPDPERLRRRAGAYSRLLLSAARRRVLNQQLGRFEAAIKAIVDEQIERLQTAADEFDHKDTERRRTTIAPRDLNQKPQPCRDRAGDSGTGERKETRDGVEYVYVCKDLLTWEPGLCKKPLSLAPSLTRPPSNYYSSLSPSPPPPVTNPDPPPPP</sequence>
<accession>K0RQS4</accession>
<dbReference type="AlphaFoldDB" id="K0RQS4"/>
<evidence type="ECO:0000313" key="3">
    <source>
        <dbReference type="Proteomes" id="UP000266841"/>
    </source>
</evidence>
<feature type="region of interest" description="Disordered" evidence="1">
    <location>
        <begin position="69"/>
        <end position="111"/>
    </location>
</feature>